<sequence length="76" mass="8818">MSDKNEPLLDRKTAARYLNLSPGTLAVWDCTKRYDLSPIKIGRAVRYRKADLDKFIEQRLWSSHKTNADPPDSARR</sequence>
<dbReference type="InterPro" id="IPR041657">
    <property type="entry name" value="HTH_17"/>
</dbReference>
<dbReference type="RefSeq" id="WP_129605891.1">
    <property type="nucleotide sequence ID" value="NZ_SBLB01000010.1"/>
</dbReference>
<reference evidence="2 3" key="1">
    <citation type="submission" date="2019-01" db="EMBL/GenBank/DDBJ databases">
        <title>Spirosoma flava sp. nov., a propanil-degrading bacterium isolated from herbicide-contaminated soil.</title>
        <authorList>
            <person name="Zhang L."/>
            <person name="Jiang J.-D."/>
        </authorList>
    </citation>
    <scope>NUCLEOTIDE SEQUENCE [LARGE SCALE GENOMIC DNA]</scope>
    <source>
        <strain evidence="2 3">TY50</strain>
    </source>
</reference>
<organism evidence="2 3">
    <name type="scientific">Spirosoma sordidisoli</name>
    <dbReference type="NCBI Taxonomy" id="2502893"/>
    <lineage>
        <taxon>Bacteria</taxon>
        <taxon>Pseudomonadati</taxon>
        <taxon>Bacteroidota</taxon>
        <taxon>Cytophagia</taxon>
        <taxon>Cytophagales</taxon>
        <taxon>Cytophagaceae</taxon>
        <taxon>Spirosoma</taxon>
    </lineage>
</organism>
<dbReference type="InterPro" id="IPR009061">
    <property type="entry name" value="DNA-bd_dom_put_sf"/>
</dbReference>
<evidence type="ECO:0000313" key="2">
    <source>
        <dbReference type="EMBL" id="RYC67057.1"/>
    </source>
</evidence>
<comment type="caution">
    <text evidence="2">The sequence shown here is derived from an EMBL/GenBank/DDBJ whole genome shotgun (WGS) entry which is preliminary data.</text>
</comment>
<dbReference type="SUPFAM" id="SSF46955">
    <property type="entry name" value="Putative DNA-binding domain"/>
    <property type="match status" value="1"/>
</dbReference>
<dbReference type="Proteomes" id="UP000290407">
    <property type="component" value="Unassembled WGS sequence"/>
</dbReference>
<dbReference type="EMBL" id="SBLB01000010">
    <property type="protein sequence ID" value="RYC67057.1"/>
    <property type="molecule type" value="Genomic_DNA"/>
</dbReference>
<keyword evidence="2" id="KW-0238">DNA-binding</keyword>
<gene>
    <name evidence="2" type="ORF">EQG79_26685</name>
</gene>
<evidence type="ECO:0000259" key="1">
    <source>
        <dbReference type="Pfam" id="PF12728"/>
    </source>
</evidence>
<dbReference type="Pfam" id="PF12728">
    <property type="entry name" value="HTH_17"/>
    <property type="match status" value="1"/>
</dbReference>
<protein>
    <submittedName>
        <fullName evidence="2">DNA-binding protein</fullName>
    </submittedName>
</protein>
<accession>A0A4Q2UDA0</accession>
<name>A0A4Q2UDA0_9BACT</name>
<feature type="domain" description="Helix-turn-helix" evidence="1">
    <location>
        <begin position="9"/>
        <end position="59"/>
    </location>
</feature>
<evidence type="ECO:0000313" key="3">
    <source>
        <dbReference type="Proteomes" id="UP000290407"/>
    </source>
</evidence>
<dbReference type="AlphaFoldDB" id="A0A4Q2UDA0"/>
<proteinExistence type="predicted"/>
<dbReference type="GO" id="GO:0003677">
    <property type="term" value="F:DNA binding"/>
    <property type="evidence" value="ECO:0007669"/>
    <property type="project" value="UniProtKB-KW"/>
</dbReference>
<keyword evidence="3" id="KW-1185">Reference proteome</keyword>